<dbReference type="KEGG" id="wma:WM2015_2377"/>
<dbReference type="PATRIC" id="fig|1579979.3.peg.2429"/>
<sequence>MVGPKRRGKPGRFACRAFFLSAIFTATFESRASVPGVLRARPTSTPQTETRRRSGPRPRRSISQASPPTRRRDPPTAIKNPTHTSCRRQPGPNEAIATDRQWNGWPPHPPRCLGHPCVGLPVMSATLRRRVDGDAWDMDRRAHARPVSGAALLACGQPHHASNLRWPDLRFADTVLGAPPLPINGTPDHRMPRARPTSTPQIETRRRSGPRPRRSMSLASPSTRRRDPPTAIKCPTHTSRRRRPAPNEAIAADRQRERVASVSTSMPGTSVRRVVRDVCNIAPSG</sequence>
<gene>
    <name evidence="2" type="ORF">WM2015_2377</name>
</gene>
<organism evidence="2 3">
    <name type="scientific">Wenzhouxiangella marina</name>
    <dbReference type="NCBI Taxonomy" id="1579979"/>
    <lineage>
        <taxon>Bacteria</taxon>
        <taxon>Pseudomonadati</taxon>
        <taxon>Pseudomonadota</taxon>
        <taxon>Gammaproteobacteria</taxon>
        <taxon>Chromatiales</taxon>
        <taxon>Wenzhouxiangellaceae</taxon>
        <taxon>Wenzhouxiangella</taxon>
    </lineage>
</organism>
<name>A0A0K0XYH6_9GAMM</name>
<feature type="region of interest" description="Disordered" evidence="1">
    <location>
        <begin position="180"/>
        <end position="267"/>
    </location>
</feature>
<protein>
    <submittedName>
        <fullName evidence="2">Uncharacterized protein</fullName>
    </submittedName>
</protein>
<proteinExistence type="predicted"/>
<evidence type="ECO:0000256" key="1">
    <source>
        <dbReference type="SAM" id="MobiDB-lite"/>
    </source>
</evidence>
<dbReference type="Proteomes" id="UP000066624">
    <property type="component" value="Chromosome"/>
</dbReference>
<evidence type="ECO:0000313" key="3">
    <source>
        <dbReference type="Proteomes" id="UP000066624"/>
    </source>
</evidence>
<dbReference type="AlphaFoldDB" id="A0A0K0XYH6"/>
<accession>A0A0K0XYH6</accession>
<reference evidence="2 3" key="1">
    <citation type="submission" date="2015-07" db="EMBL/GenBank/DDBJ databases">
        <authorList>
            <person name="Noorani M."/>
        </authorList>
    </citation>
    <scope>NUCLEOTIDE SEQUENCE [LARGE SCALE GENOMIC DNA]</scope>
    <source>
        <strain evidence="2 3">KCTC 42284</strain>
    </source>
</reference>
<keyword evidence="3" id="KW-1185">Reference proteome</keyword>
<feature type="region of interest" description="Disordered" evidence="1">
    <location>
        <begin position="37"/>
        <end position="103"/>
    </location>
</feature>
<dbReference type="EMBL" id="CP012154">
    <property type="protein sequence ID" value="AKS42739.1"/>
    <property type="molecule type" value="Genomic_DNA"/>
</dbReference>
<evidence type="ECO:0000313" key="2">
    <source>
        <dbReference type="EMBL" id="AKS42739.1"/>
    </source>
</evidence>